<accession>A0AAX1XDF3</accession>
<name>A0AAX1XDF3_BURML</name>
<proteinExistence type="predicted"/>
<sequence>MSRRLGAADAARRRKRAGARCFAAIAAHESKRSAAHACAGVSFGDIAVSHSPSVAAHSNHS</sequence>
<dbReference type="Proteomes" id="UP000269379">
    <property type="component" value="Unassembled WGS sequence"/>
</dbReference>
<protein>
    <submittedName>
        <fullName evidence="1">Uncharacterized protein</fullName>
    </submittedName>
</protein>
<dbReference type="EMBL" id="RKJW01000001">
    <property type="protein sequence ID" value="RPA29532.1"/>
    <property type="molecule type" value="Genomic_DNA"/>
</dbReference>
<organism evidence="1 2">
    <name type="scientific">Burkholderia mallei</name>
    <name type="common">Pseudomonas mallei</name>
    <dbReference type="NCBI Taxonomy" id="13373"/>
    <lineage>
        <taxon>Bacteria</taxon>
        <taxon>Pseudomonadati</taxon>
        <taxon>Pseudomonadota</taxon>
        <taxon>Betaproteobacteria</taxon>
        <taxon>Burkholderiales</taxon>
        <taxon>Burkholderiaceae</taxon>
        <taxon>Burkholderia</taxon>
        <taxon>pseudomallei group</taxon>
    </lineage>
</organism>
<dbReference type="AlphaFoldDB" id="A0AAX1XDF3"/>
<evidence type="ECO:0000313" key="2">
    <source>
        <dbReference type="Proteomes" id="UP000269379"/>
    </source>
</evidence>
<evidence type="ECO:0000313" key="1">
    <source>
        <dbReference type="EMBL" id="RPA29532.1"/>
    </source>
</evidence>
<comment type="caution">
    <text evidence="1">The sequence shown here is derived from an EMBL/GenBank/DDBJ whole genome shotgun (WGS) entry which is preliminary data.</text>
</comment>
<gene>
    <name evidence="1" type="ORF">EGT70_08355</name>
</gene>
<reference evidence="2" key="1">
    <citation type="submission" date="2018-10" db="EMBL/GenBank/DDBJ databases">
        <title>FDA dAtabase for Regulatory Grade micrObial Sequences (FDA-ARGOS): Supporting development and validation of Infectious Disease Dx tests.</title>
        <authorList>
            <person name="Minogue T."/>
            <person name="Wolcott M."/>
            <person name="Wasieloski L."/>
            <person name="Aguilar W."/>
            <person name="Moore D."/>
            <person name="Jaissle J."/>
            <person name="Tallon L."/>
            <person name="Sadzewicz L."/>
            <person name="Zhao X."/>
            <person name="Vavikolanu K."/>
            <person name="Mehta A."/>
            <person name="Aluvathingal J."/>
            <person name="Nadendla S."/>
            <person name="Yan Y."/>
            <person name="Sichtig H."/>
        </authorList>
    </citation>
    <scope>NUCLEOTIDE SEQUENCE [LARGE SCALE GENOMIC DNA]</scope>
    <source>
        <strain evidence="2">FDAARGOS_588</strain>
    </source>
</reference>